<name>A0A1F4Z7N9_9BACT</name>
<sequence>MDEHQRLLNALSTALQGKGFEVINQAGWQDREPFAIGRHKPDIIAKDPSGVLVIGEAKTGADLDTQRSREQFVDFSSRIMSEGILKGREIPLHIIIPESYSARLRQVLASLGLASKIGNRITIWTLG</sequence>
<evidence type="ECO:0000313" key="2">
    <source>
        <dbReference type="Proteomes" id="UP000178993"/>
    </source>
</evidence>
<dbReference type="AlphaFoldDB" id="A0A1F4Z7N9"/>
<protein>
    <recommendedName>
        <fullName evidence="3">REase AHJR-like domain-containing protein</fullName>
    </recommendedName>
</protein>
<proteinExistence type="predicted"/>
<evidence type="ECO:0008006" key="3">
    <source>
        <dbReference type="Google" id="ProtNLM"/>
    </source>
</evidence>
<reference evidence="1 2" key="1">
    <citation type="journal article" date="2016" name="Nat. Commun.">
        <title>Thousands of microbial genomes shed light on interconnected biogeochemical processes in an aquifer system.</title>
        <authorList>
            <person name="Anantharaman K."/>
            <person name="Brown C.T."/>
            <person name="Hug L.A."/>
            <person name="Sharon I."/>
            <person name="Castelle C.J."/>
            <person name="Probst A.J."/>
            <person name="Thomas B.C."/>
            <person name="Singh A."/>
            <person name="Wilkins M.J."/>
            <person name="Karaoz U."/>
            <person name="Brodie E.L."/>
            <person name="Williams K.H."/>
            <person name="Hubbard S.S."/>
            <person name="Banfield J.F."/>
        </authorList>
    </citation>
    <scope>NUCLEOTIDE SEQUENCE [LARGE SCALE GENOMIC DNA]</scope>
</reference>
<evidence type="ECO:0000313" key="1">
    <source>
        <dbReference type="EMBL" id="OGD01997.1"/>
    </source>
</evidence>
<dbReference type="Proteomes" id="UP000178993">
    <property type="component" value="Unassembled WGS sequence"/>
</dbReference>
<organism evidence="1 2">
    <name type="scientific">Candidatus Amesbacteria bacterium RIFCSPHIGHO2_12_FULL_48_14</name>
    <dbReference type="NCBI Taxonomy" id="1797257"/>
    <lineage>
        <taxon>Bacteria</taxon>
        <taxon>Candidatus Amesiibacteriota</taxon>
    </lineage>
</organism>
<gene>
    <name evidence="1" type="ORF">A3E17_04985</name>
</gene>
<dbReference type="EMBL" id="MEXL01000034">
    <property type="protein sequence ID" value="OGD01997.1"/>
    <property type="molecule type" value="Genomic_DNA"/>
</dbReference>
<accession>A0A1F4Z7N9</accession>
<comment type="caution">
    <text evidence="1">The sequence shown here is derived from an EMBL/GenBank/DDBJ whole genome shotgun (WGS) entry which is preliminary data.</text>
</comment>